<evidence type="ECO:0000313" key="2">
    <source>
        <dbReference type="Proteomes" id="UP000290288"/>
    </source>
</evidence>
<reference evidence="1 2" key="1">
    <citation type="submission" date="2019-01" db="EMBL/GenBank/DDBJ databases">
        <title>Draft genome sequence of Psathyrella aberdarensis IHI B618.</title>
        <authorList>
            <person name="Buettner E."/>
            <person name="Kellner H."/>
        </authorList>
    </citation>
    <scope>NUCLEOTIDE SEQUENCE [LARGE SCALE GENOMIC DNA]</scope>
    <source>
        <strain evidence="1 2">IHI B618</strain>
    </source>
</reference>
<name>A0A4Q2DE90_9AGAR</name>
<organism evidence="1 2">
    <name type="scientific">Candolleomyces aberdarensis</name>
    <dbReference type="NCBI Taxonomy" id="2316362"/>
    <lineage>
        <taxon>Eukaryota</taxon>
        <taxon>Fungi</taxon>
        <taxon>Dikarya</taxon>
        <taxon>Basidiomycota</taxon>
        <taxon>Agaricomycotina</taxon>
        <taxon>Agaricomycetes</taxon>
        <taxon>Agaricomycetidae</taxon>
        <taxon>Agaricales</taxon>
        <taxon>Agaricineae</taxon>
        <taxon>Psathyrellaceae</taxon>
        <taxon>Candolleomyces</taxon>
    </lineage>
</organism>
<evidence type="ECO:0000313" key="1">
    <source>
        <dbReference type="EMBL" id="RXW17392.1"/>
    </source>
</evidence>
<keyword evidence="2" id="KW-1185">Reference proteome</keyword>
<dbReference type="EMBL" id="SDEE01000344">
    <property type="protein sequence ID" value="RXW17392.1"/>
    <property type="molecule type" value="Genomic_DNA"/>
</dbReference>
<sequence length="537" mass="59116">MYFGKPTGCLKRSCTPSYWEIVRNQGVYVYSLRVGQESLYLPLVHDGICSMRGASVVDEKSVMLLILEDTPEVRAALEIGKIGRWAYPDQPVYHTVGEAGKIRIYNHLNSVVYAAVSNGQTSGSGGCSQYPVKPNNWQYWKRGQDEAVHVSLGDCIGAQTAEVFQGRIGKVLHLQSLPSRSEWEGMRSILPTDARYTVNEVAKAQYIGVKNSLKFSIYVLVLSSVEGGGNSQYTMNPGSTAFWHRQGSEIVLPTDAVRFPPPGRQRVNTPQFHGPHFICNMEGLVLEMLDNKGEDRLALPLFPSTCEVKPIVSTTEERKSTTLLILENTPEVQAALQIGRIGRWAYPTEPVYHTIGEAGQIRIYNHLDSVIYAAVSDGQTSGSSGCSQYPVKPNNWQYWKRSSDEDVHVSLGNCVGAQTAEVFQGRVAKVLHIQSLPSRPVWEGLKSVLPTDARYTVNEVAKTQYIGVKNSLQFSIYVLVLSSVQGGADSQYAMNPGTTAFWYRQDSEIILVSVGGAAGAPRAFQGKVGSTLQIDRL</sequence>
<gene>
    <name evidence="1" type="ORF">EST38_g8461</name>
</gene>
<protein>
    <submittedName>
        <fullName evidence="1">Uncharacterized protein</fullName>
    </submittedName>
</protein>
<dbReference type="OrthoDB" id="3047832at2759"/>
<dbReference type="AlphaFoldDB" id="A0A4Q2DE90"/>
<comment type="caution">
    <text evidence="1">The sequence shown here is derived from an EMBL/GenBank/DDBJ whole genome shotgun (WGS) entry which is preliminary data.</text>
</comment>
<dbReference type="Proteomes" id="UP000290288">
    <property type="component" value="Unassembled WGS sequence"/>
</dbReference>
<proteinExistence type="predicted"/>
<accession>A0A4Q2DE90</accession>